<dbReference type="Pfam" id="PF04756">
    <property type="entry name" value="OST3_OST6"/>
    <property type="match status" value="1"/>
</dbReference>
<keyword evidence="6" id="KW-0256">Endoplasmic reticulum</keyword>
<dbReference type="InterPro" id="IPR007594">
    <property type="entry name" value="RFT1"/>
</dbReference>
<dbReference type="Pfam" id="PF04506">
    <property type="entry name" value="Rft-1"/>
    <property type="match status" value="1"/>
</dbReference>
<feature type="transmembrane region" description="Helical" evidence="11">
    <location>
        <begin position="209"/>
        <end position="228"/>
    </location>
</feature>
<keyword evidence="12" id="KW-0732">Signal</keyword>
<dbReference type="PaxDb" id="5061-CADANGAP00002945"/>
<evidence type="ECO:0000256" key="9">
    <source>
        <dbReference type="ARBA" id="ARBA00044793"/>
    </source>
</evidence>
<dbReference type="AlphaFoldDB" id="A0A124BYN9"/>
<gene>
    <name evidence="13" type="ORF">ABL_08819</name>
</gene>
<dbReference type="GO" id="GO:0034203">
    <property type="term" value="P:glycolipid translocation"/>
    <property type="evidence" value="ECO:0007669"/>
    <property type="project" value="TreeGrafter"/>
</dbReference>
<dbReference type="VEuPathDB" id="FungiDB:ASPNIDRAFT2_1087926"/>
<proteinExistence type="inferred from homology"/>
<keyword evidence="8 11" id="KW-0472">Membrane</keyword>
<dbReference type="OMA" id="DRSEYFM"/>
<dbReference type="VEuPathDB" id="FungiDB:An02g14930"/>
<comment type="similarity">
    <text evidence="3">Belongs to the OST3/OST6 family.</text>
</comment>
<evidence type="ECO:0000313" key="13">
    <source>
        <dbReference type="EMBL" id="GAQ46158.1"/>
    </source>
</evidence>
<evidence type="ECO:0000256" key="6">
    <source>
        <dbReference type="ARBA" id="ARBA00022824"/>
    </source>
</evidence>
<evidence type="ECO:0000256" key="4">
    <source>
        <dbReference type="ARBA" id="ARBA00010288"/>
    </source>
</evidence>
<keyword evidence="7 11" id="KW-1133">Transmembrane helix</keyword>
<dbReference type="GO" id="GO:0006488">
    <property type="term" value="P:dolichol-linked oligosaccharide biosynthetic process"/>
    <property type="evidence" value="ECO:0007669"/>
    <property type="project" value="InterPro"/>
</dbReference>
<feature type="signal peptide" evidence="12">
    <location>
        <begin position="1"/>
        <end position="21"/>
    </location>
</feature>
<name>A0A124BYN9_ASPNG</name>
<dbReference type="VEuPathDB" id="FungiDB:ASPNIDRAFT2_1107420"/>
<reference evidence="14" key="1">
    <citation type="journal article" date="2016" name="Genome Announc.">
        <title>Draft genome sequence of Aspergillus niger strain An76.</title>
        <authorList>
            <person name="Gong W."/>
            <person name="Cheng Z."/>
            <person name="Zhang H."/>
            <person name="Liu L."/>
            <person name="Gao P."/>
            <person name="Wang L."/>
        </authorList>
    </citation>
    <scope>NUCLEOTIDE SEQUENCE [LARGE SCALE GENOMIC DNA]</scope>
    <source>
        <strain evidence="14">An76</strain>
    </source>
</reference>
<evidence type="ECO:0000256" key="1">
    <source>
        <dbReference type="ARBA" id="ARBA00004477"/>
    </source>
</evidence>
<organism evidence="13 14">
    <name type="scientific">Aspergillus niger</name>
    <dbReference type="NCBI Taxonomy" id="5061"/>
    <lineage>
        <taxon>Eukaryota</taxon>
        <taxon>Fungi</taxon>
        <taxon>Dikarya</taxon>
        <taxon>Ascomycota</taxon>
        <taxon>Pezizomycotina</taxon>
        <taxon>Eurotiomycetes</taxon>
        <taxon>Eurotiomycetidae</taxon>
        <taxon>Eurotiales</taxon>
        <taxon>Aspergillaceae</taxon>
        <taxon>Aspergillus</taxon>
        <taxon>Aspergillus subgen. Circumdati</taxon>
    </lineage>
</organism>
<accession>A0A124BYN9</accession>
<dbReference type="VEuPathDB" id="FungiDB:M747DRAFT_249058"/>
<feature type="transmembrane region" description="Helical" evidence="11">
    <location>
        <begin position="534"/>
        <end position="556"/>
    </location>
</feature>
<comment type="subcellular location">
    <subcellularLocation>
        <location evidence="1">Endoplasmic reticulum membrane</location>
        <topology evidence="1">Multi-pass membrane protein</topology>
    </subcellularLocation>
</comment>
<dbReference type="InterPro" id="IPR021149">
    <property type="entry name" value="OligosaccharylTrfase_OST3/OST6"/>
</dbReference>
<evidence type="ECO:0000256" key="5">
    <source>
        <dbReference type="ARBA" id="ARBA00022692"/>
    </source>
</evidence>
<feature type="transmembrane region" description="Helical" evidence="11">
    <location>
        <begin position="433"/>
        <end position="453"/>
    </location>
</feature>
<evidence type="ECO:0000256" key="7">
    <source>
        <dbReference type="ARBA" id="ARBA00022989"/>
    </source>
</evidence>
<comment type="caution">
    <text evidence="13">The sequence shown here is derived from an EMBL/GenBank/DDBJ whole genome shotgun (WGS) entry which is preliminary data.</text>
</comment>
<feature type="transmembrane region" description="Helical" evidence="11">
    <location>
        <begin position="675"/>
        <end position="694"/>
    </location>
</feature>
<dbReference type="SUPFAM" id="SSF52833">
    <property type="entry name" value="Thioredoxin-like"/>
    <property type="match status" value="1"/>
</dbReference>
<feature type="transmembrane region" description="Helical" evidence="11">
    <location>
        <begin position="262"/>
        <end position="279"/>
    </location>
</feature>
<feature type="transmembrane region" description="Helical" evidence="11">
    <location>
        <begin position="747"/>
        <end position="765"/>
    </location>
</feature>
<evidence type="ECO:0000256" key="11">
    <source>
        <dbReference type="SAM" id="Phobius"/>
    </source>
</evidence>
<feature type="transmembrane region" description="Helical" evidence="11">
    <location>
        <begin position="177"/>
        <end position="197"/>
    </location>
</feature>
<evidence type="ECO:0000256" key="12">
    <source>
        <dbReference type="SAM" id="SignalP"/>
    </source>
</evidence>
<dbReference type="GO" id="GO:0005789">
    <property type="term" value="C:endoplasmic reticulum membrane"/>
    <property type="evidence" value="ECO:0007669"/>
    <property type="project" value="UniProtKB-SubCell"/>
</dbReference>
<dbReference type="FunFam" id="3.40.30.10:FF:000302">
    <property type="entry name" value="Oligosaccharyl transferase subunit (Gamma), putative"/>
    <property type="match status" value="1"/>
</dbReference>
<feature type="chain" id="PRO_5007170339" description="Man(5)GlcNAc(2)-PP-dolichol translocation protein RFT1" evidence="12">
    <location>
        <begin position="22"/>
        <end position="887"/>
    </location>
</feature>
<feature type="transmembrane region" description="Helical" evidence="11">
    <location>
        <begin position="501"/>
        <end position="522"/>
    </location>
</feature>
<feature type="transmembrane region" description="Helical" evidence="11">
    <location>
        <begin position="714"/>
        <end position="735"/>
    </location>
</feature>
<feature type="transmembrane region" description="Helical" evidence="11">
    <location>
        <begin position="619"/>
        <end position="637"/>
    </location>
</feature>
<evidence type="ECO:0000256" key="10">
    <source>
        <dbReference type="ARBA" id="ARBA00045912"/>
    </source>
</evidence>
<dbReference type="EMBL" id="BCMY01000019">
    <property type="protein sequence ID" value="GAQ46158.1"/>
    <property type="molecule type" value="Genomic_DNA"/>
</dbReference>
<feature type="transmembrane region" description="Helical" evidence="11">
    <location>
        <begin position="842"/>
        <end position="859"/>
    </location>
</feature>
<keyword evidence="5 11" id="KW-0812">Transmembrane</keyword>
<evidence type="ECO:0000256" key="8">
    <source>
        <dbReference type="ARBA" id="ARBA00023136"/>
    </source>
</evidence>
<dbReference type="PANTHER" id="PTHR13117:SF5">
    <property type="entry name" value="PROTEIN RFT1 HOMOLOG"/>
    <property type="match status" value="1"/>
</dbReference>
<comment type="function">
    <text evidence="10">Intramembrane glycolipid transporter that operates in the biosynthetic pathway of dolichol-linked oligosaccharides, the glycan precursors employed in protein asparagine (N)-glycosylation. The sequential addition of sugars to dolichol pyrophosphate produces dolichol-linked oligosaccharides containing fourteen sugars, including two GlcNAcs, nine mannoses and three glucoses. Once assembled, the oligosaccharide is transferred from the lipid to nascent proteins by oligosaccharyltransferases. The assembly of dolichol-linked oligosaccharides begins on the cytosolic side of the endoplasmic reticulum membrane and finishes in its lumen. RFT1 could mediate the translocation of the cytosolically oriented intermediate DolPP-GlcNAc2Man5, produced by ALG11, into the ER lumen where dolichol-linked oligosaccharides assembly continues. However, the intramembrane lipid transporter activity could not be confirmed in vitro.</text>
</comment>
<evidence type="ECO:0000313" key="14">
    <source>
        <dbReference type="Proteomes" id="UP000068243"/>
    </source>
</evidence>
<dbReference type="InterPro" id="IPR036249">
    <property type="entry name" value="Thioredoxin-like_sf"/>
</dbReference>
<dbReference type="VEuPathDB" id="FungiDB:ATCC64974_50840"/>
<feature type="transmembrane region" description="Helical" evidence="11">
    <location>
        <begin position="816"/>
        <end position="836"/>
    </location>
</feature>
<dbReference type="PROSITE" id="PS51257">
    <property type="entry name" value="PROKAR_LIPOPROTEIN"/>
    <property type="match status" value="1"/>
</dbReference>
<protein>
    <recommendedName>
        <fullName evidence="9">Man(5)GlcNAc(2)-PP-dolichol translocation protein RFT1</fullName>
    </recommendedName>
</protein>
<dbReference type="VEuPathDB" id="FungiDB:An02g14940"/>
<feature type="transmembrane region" description="Helical" evidence="11">
    <location>
        <begin position="360"/>
        <end position="382"/>
    </location>
</feature>
<feature type="transmembrane region" description="Helical" evidence="11">
    <location>
        <begin position="777"/>
        <end position="795"/>
    </location>
</feature>
<dbReference type="Proteomes" id="UP000068243">
    <property type="component" value="Unassembled WGS sequence"/>
</dbReference>
<dbReference type="Gene3D" id="3.40.30.10">
    <property type="entry name" value="Glutaredoxin"/>
    <property type="match status" value="1"/>
</dbReference>
<dbReference type="OrthoDB" id="9979195at2759"/>
<feature type="transmembrane region" description="Helical" evidence="11">
    <location>
        <begin position="326"/>
        <end position="348"/>
    </location>
</feature>
<evidence type="ECO:0000256" key="3">
    <source>
        <dbReference type="ARBA" id="ARBA00009561"/>
    </source>
</evidence>
<evidence type="ECO:0000256" key="2">
    <source>
        <dbReference type="ARBA" id="ARBA00004922"/>
    </source>
</evidence>
<sequence>MKLFNLLVSFLCMVTSASCGAADTDKFERYRSLSRSAPIELTDSSYEDITSKPRDYHVAVLLTAADARYGCILCREFQPEWELIARSWNKGSKPDGLQMLFGTLDFSDGKGTFQKLMLQTAPVLLVFPPTVGPFAKIDDAPLRFDFSGPISAEQLYTWMNRQLPEGPKPPLVRPINYMRLVSGITILMGAVTLFTVLSPYVLPIVRNRNLWAAFSLIAILLFTSGHMFNHIRKVPYVAGDGRGGISYFAGGFSNQFGMETQIVAAIYAVLSFATIALAMKVPRIADNKAQQVAVIIWGSVLLDKRAIDARGLYPVYMSAVDENVSAMLASSASGTTMMIIVQLASRIFTFTANQLVLRSLPPAIMGVASQLELYFISILFFSRESIRMAIQRQPLQLKPLTTYSHKDSTGAAPKRSNDVSEARTIASQSVVNMSYLSLALGFLFALAFAASYVQLASREVSELPYYYASVIITSIASLMELSTEPFFTVVQQYMLHRQRAVVEMSAAFVKSLTTCLACAWASRAGHSIGVLPFSIGYLCYSSTLICGYMLALSGITDTQKFSMLPTKIKSRDRSEYFMGRFSWPMIGLSTNVFFQSMIKHLLTQGDSMMLATMTSLEDQGIYALASNYGGLLARVFFQPIEESSRTLFSSLLNSGGSGHLRVKNIDAAKTQLTEVLHAYSLMAIVGFPLGPVLAPQLLRLLGGRIWASPKISSLLSLYCYYIPFLAFNGISEAFVSSAANSAELRRQAVWMGVFSACFASAAYLFLKVGALGAHGMVYANIVNMAVRIIWSFSFIRKFMSRHGSGMAIAEFSPRPLTCIASVTMSIVLTSKGLYALDIYSTRDALIFGAMYILLVSYLERKSLFIYYTKARELVKCKTSRTPKSKGE</sequence>
<dbReference type="PANTHER" id="PTHR13117">
    <property type="entry name" value="ENDOPLASMIC RETICULUM MULTISPAN TRANSMEMBRANE PROTEIN-RELATED"/>
    <property type="match status" value="1"/>
</dbReference>
<dbReference type="VEuPathDB" id="FungiDB:M747DRAFT_299984"/>
<feature type="transmembrane region" description="Helical" evidence="11">
    <location>
        <begin position="577"/>
        <end position="599"/>
    </location>
</feature>
<comment type="similarity">
    <text evidence="4">Belongs to the RFT1 family.</text>
</comment>
<feature type="transmembrane region" description="Helical" evidence="11">
    <location>
        <begin position="465"/>
        <end position="489"/>
    </location>
</feature>
<comment type="pathway">
    <text evidence="2">Protein modification; protein glycosylation.</text>
</comment>